<comment type="caution">
    <text evidence="5">The sequence shown here is derived from an EMBL/GenBank/DDBJ whole genome shotgun (WGS) entry which is preliminary data.</text>
</comment>
<dbReference type="InterPro" id="IPR006195">
    <property type="entry name" value="aa-tRNA-synth_II"/>
</dbReference>
<evidence type="ECO:0000313" key="6">
    <source>
        <dbReference type="Proteomes" id="UP000230882"/>
    </source>
</evidence>
<evidence type="ECO:0000256" key="3">
    <source>
        <dbReference type="ARBA" id="ARBA00022840"/>
    </source>
</evidence>
<dbReference type="SUPFAM" id="SSF55681">
    <property type="entry name" value="Class II aaRS and biotin synthetases"/>
    <property type="match status" value="1"/>
</dbReference>
<gene>
    <name evidence="5" type="ORF">COU02_01465</name>
</gene>
<dbReference type="EMBL" id="PFAU01000036">
    <property type="protein sequence ID" value="PIR90989.1"/>
    <property type="molecule type" value="Genomic_DNA"/>
</dbReference>
<keyword evidence="1" id="KW-0436">Ligase</keyword>
<reference evidence="6" key="1">
    <citation type="submission" date="2017-09" db="EMBL/GenBank/DDBJ databases">
        <title>Depth-based differentiation of microbial function through sediment-hosted aquifers and enrichment of novel symbionts in the deep terrestrial subsurface.</title>
        <authorList>
            <person name="Probst A.J."/>
            <person name="Ladd B."/>
            <person name="Jarett J.K."/>
            <person name="Geller-Mcgrath D.E."/>
            <person name="Sieber C.M.K."/>
            <person name="Emerson J.B."/>
            <person name="Anantharaman K."/>
            <person name="Thomas B.C."/>
            <person name="Malmstrom R."/>
            <person name="Stieglmeier M."/>
            <person name="Klingl A."/>
            <person name="Woyke T."/>
            <person name="Ryan C.M."/>
            <person name="Banfield J.F."/>
        </authorList>
    </citation>
    <scope>NUCLEOTIDE SEQUENCE [LARGE SCALE GENOMIC DNA]</scope>
</reference>
<dbReference type="InterPro" id="IPR004364">
    <property type="entry name" value="Aa-tRNA-synt_II"/>
</dbReference>
<dbReference type="InterPro" id="IPR045864">
    <property type="entry name" value="aa-tRNA-synth_II/BPL/LPL"/>
</dbReference>
<dbReference type="Pfam" id="PF00152">
    <property type="entry name" value="tRNA-synt_2"/>
    <property type="match status" value="1"/>
</dbReference>
<dbReference type="Proteomes" id="UP000230882">
    <property type="component" value="Unassembled WGS sequence"/>
</dbReference>
<dbReference type="Gene3D" id="3.30.930.10">
    <property type="entry name" value="Bira Bifunctional Protein, Domain 2"/>
    <property type="match status" value="1"/>
</dbReference>
<keyword evidence="2" id="KW-0547">Nucleotide-binding</keyword>
<evidence type="ECO:0000313" key="5">
    <source>
        <dbReference type="EMBL" id="PIR90989.1"/>
    </source>
</evidence>
<dbReference type="AlphaFoldDB" id="A0A2H0UXS0"/>
<feature type="domain" description="Aminoacyl-transfer RNA synthetases class-II family profile" evidence="4">
    <location>
        <begin position="22"/>
        <end position="290"/>
    </location>
</feature>
<dbReference type="PROSITE" id="PS50862">
    <property type="entry name" value="AA_TRNA_LIGASE_II"/>
    <property type="match status" value="1"/>
</dbReference>
<accession>A0A2H0UXS0</accession>
<dbReference type="GO" id="GO:0005829">
    <property type="term" value="C:cytosol"/>
    <property type="evidence" value="ECO:0007669"/>
    <property type="project" value="TreeGrafter"/>
</dbReference>
<dbReference type="GO" id="GO:0005524">
    <property type="term" value="F:ATP binding"/>
    <property type="evidence" value="ECO:0007669"/>
    <property type="project" value="InterPro"/>
</dbReference>
<proteinExistence type="predicted"/>
<evidence type="ECO:0000259" key="4">
    <source>
        <dbReference type="PROSITE" id="PS50862"/>
    </source>
</evidence>
<dbReference type="GO" id="GO:0000049">
    <property type="term" value="F:tRNA binding"/>
    <property type="evidence" value="ECO:0007669"/>
    <property type="project" value="TreeGrafter"/>
</dbReference>
<name>A0A2H0UXS0_9BACT</name>
<dbReference type="PANTHER" id="PTHR42918:SF15">
    <property type="entry name" value="LYSINE--TRNA LIGASE, CHLOROPLASTIC_MITOCHONDRIAL"/>
    <property type="match status" value="1"/>
</dbReference>
<evidence type="ECO:0000256" key="1">
    <source>
        <dbReference type="ARBA" id="ARBA00022598"/>
    </source>
</evidence>
<evidence type="ECO:0000256" key="2">
    <source>
        <dbReference type="ARBA" id="ARBA00022741"/>
    </source>
</evidence>
<dbReference type="GO" id="GO:0004824">
    <property type="term" value="F:lysine-tRNA ligase activity"/>
    <property type="evidence" value="ECO:0007669"/>
    <property type="project" value="TreeGrafter"/>
</dbReference>
<dbReference type="PANTHER" id="PTHR42918">
    <property type="entry name" value="LYSYL-TRNA SYNTHETASE"/>
    <property type="match status" value="1"/>
</dbReference>
<protein>
    <recommendedName>
        <fullName evidence="4">Aminoacyl-transfer RNA synthetases class-II family profile domain-containing protein</fullName>
    </recommendedName>
</protein>
<sequence>MEKMTWELRLTTKEKENLVKVQELRKAIRNFLERQGFLEVNIPVIFPSKSLLYGGIPISGQIINGYLCAVMTPFIRRWLVLGKELNLSRVYFIGECFRDEEVDQDHYPVFENLAMGVRYEDYRFLMKLIQEMVLDVLKTAGQKDIGEWQCIPYFQLGSKTDFANIRTNNEKTLKEYSELTAVLSRPTFVTELPMQLFGPARKISQYTKERAELFIRGIEIGNISTFLTDAEELLQWYQEQDIDFSQYLLEKEHLDSVSTLNGELVTTGAIGLSRLYMVLLGLNTIKETVPFPYFGGD</sequence>
<keyword evidence="3" id="KW-0067">ATP-binding</keyword>
<organism evidence="5 6">
    <name type="scientific">bacterium (Candidatus Gribaldobacteria) CG10_big_fil_rev_8_21_14_0_10_37_46</name>
    <dbReference type="NCBI Taxonomy" id="2014276"/>
    <lineage>
        <taxon>Bacteria</taxon>
        <taxon>Candidatus Gribaldobacteria</taxon>
    </lineage>
</organism>
<dbReference type="GO" id="GO:0006430">
    <property type="term" value="P:lysyl-tRNA aminoacylation"/>
    <property type="evidence" value="ECO:0007669"/>
    <property type="project" value="TreeGrafter"/>
</dbReference>